<dbReference type="InterPro" id="IPR010799">
    <property type="entry name" value="MlrC_C"/>
</dbReference>
<proteinExistence type="inferred from homology"/>
<dbReference type="InterPro" id="IPR009197">
    <property type="entry name" value="MlrC"/>
</dbReference>
<comment type="similarity">
    <text evidence="1">Belongs to the peptidase M81 family.</text>
</comment>
<evidence type="ECO:0000259" key="3">
    <source>
        <dbReference type="Pfam" id="PF07364"/>
    </source>
</evidence>
<dbReference type="InterPro" id="IPR015995">
    <property type="entry name" value="MlrC_N"/>
</dbReference>
<dbReference type="Pfam" id="PF07171">
    <property type="entry name" value="MlrC_C"/>
    <property type="match status" value="1"/>
</dbReference>
<comment type="function">
    <text evidence="1">Involved in peptidolytic degradation of cyclic heptapeptide hepatotoxin microcystin (MC).</text>
</comment>
<dbReference type="GO" id="GO:0006508">
    <property type="term" value="P:proteolysis"/>
    <property type="evidence" value="ECO:0007669"/>
    <property type="project" value="UniProtKB-KW"/>
</dbReference>
<sequence>MIRRVAVGGFQHESHSFVTRTTRLEDFLKPAGFPPWSGPETMIDVLKGTTTAAAGFIDRAEALDIQIAPLEWCLAMPAGPIEDAAFERIAAALCNQLARLMKDDPPDALFLDLHGAAMTPRYPDADGELLRRMRLVLGDRPLVATLDPHANVTRLMIDSVDLLVPYRTYPHIDKRECGSLAVDLMLERAAAPGGWAKVFRQIDFLIPLTAECTTTAPMQDIMGDRIRIAASLGVKELAFCFGFPYADFPDCGPSVVAFGPDPRAASAAAEELSRAVESREPQFRYTGLPVEEAVKSAIKAAAQTAKPVVIADVQDNPGGGGHGDTVGLLAEMVRQNATSAVFCLINDEESAKQCHLAGVGARVDLLLGGKSDGNPLEVSATIEKLTDGRFTMTGKVAGGNQADLGPSALISIAPGLRVVVTSRKTQPYDLSLIRHFDLDPYACKIIALKSSVHFRADFAPLAEEIIIAKAPGPVIADPAELPFKNLRPQVRLAPNDSGE</sequence>
<keyword evidence="1" id="KW-0645">Protease</keyword>
<reference evidence="4" key="1">
    <citation type="submission" date="2006-06" db="EMBL/GenBank/DDBJ databases">
        <title>Complete sequence of chromosome of Chelativorans sp. BNC1.</title>
        <authorList>
            <consortium name="US DOE Joint Genome Institute"/>
            <person name="Copeland A."/>
            <person name="Lucas S."/>
            <person name="Lapidus A."/>
            <person name="Barry K."/>
            <person name="Detter J.C."/>
            <person name="Glavina del Rio T."/>
            <person name="Hammon N."/>
            <person name="Israni S."/>
            <person name="Dalin E."/>
            <person name="Tice H."/>
            <person name="Pitluck S."/>
            <person name="Chertkov O."/>
            <person name="Brettin T."/>
            <person name="Bruce D."/>
            <person name="Han C."/>
            <person name="Tapia R."/>
            <person name="Gilna P."/>
            <person name="Schmutz J."/>
            <person name="Larimer F."/>
            <person name="Land M."/>
            <person name="Hauser L."/>
            <person name="Kyrpides N."/>
            <person name="Mikhailova N."/>
            <person name="Richardson P."/>
        </authorList>
    </citation>
    <scope>NUCLEOTIDE SEQUENCE</scope>
    <source>
        <strain evidence="4">BNC1</strain>
    </source>
</reference>
<evidence type="ECO:0000256" key="1">
    <source>
        <dbReference type="PIRNR" id="PIRNR012702"/>
    </source>
</evidence>
<keyword evidence="1" id="KW-0482">Metalloprotease</keyword>
<dbReference type="EMBL" id="CP000390">
    <property type="protein sequence ID" value="ABG61801.1"/>
    <property type="molecule type" value="Genomic_DNA"/>
</dbReference>
<dbReference type="PIRSF" id="PIRSF012702">
    <property type="entry name" value="UCP012702"/>
    <property type="match status" value="1"/>
</dbReference>
<dbReference type="AlphaFoldDB" id="Q11LC4"/>
<keyword evidence="1" id="KW-0378">Hydrolase</keyword>
<dbReference type="HOGENOM" id="CLU_028172_1_0_5"/>
<comment type="cofactor">
    <cofactor evidence="1">
        <name>Zn(2+)</name>
        <dbReference type="ChEBI" id="CHEBI:29105"/>
    </cofactor>
    <text evidence="1">Binds 1 zinc ion per subunit.</text>
</comment>
<dbReference type="GO" id="GO:0008237">
    <property type="term" value="F:metallopeptidase activity"/>
    <property type="evidence" value="ECO:0007669"/>
    <property type="project" value="UniProtKB-KW"/>
</dbReference>
<keyword evidence="1" id="KW-0479">Metal-binding</keyword>
<dbReference type="GO" id="GO:0046872">
    <property type="term" value="F:metal ion binding"/>
    <property type="evidence" value="ECO:0007669"/>
    <property type="project" value="UniProtKB-KW"/>
</dbReference>
<protein>
    <recommendedName>
        <fullName evidence="1">Microcystinase C</fullName>
        <shortName evidence="1">MlrC</shortName>
    </recommendedName>
</protein>
<organism evidence="4">
    <name type="scientific">Chelativorans sp. (strain BNC1)</name>
    <dbReference type="NCBI Taxonomy" id="266779"/>
    <lineage>
        <taxon>Bacteria</taxon>
        <taxon>Pseudomonadati</taxon>
        <taxon>Pseudomonadota</taxon>
        <taxon>Alphaproteobacteria</taxon>
        <taxon>Hyphomicrobiales</taxon>
        <taxon>Phyllobacteriaceae</taxon>
        <taxon>Chelativorans</taxon>
    </lineage>
</organism>
<dbReference type="KEGG" id="mes:Meso_0397"/>
<name>Q11LC4_CHESB</name>
<evidence type="ECO:0000313" key="4">
    <source>
        <dbReference type="EMBL" id="ABG61801.1"/>
    </source>
</evidence>
<feature type="domain" description="Microcystin LR degradation protein MlrC N-terminal" evidence="3">
    <location>
        <begin position="4"/>
        <end position="297"/>
    </location>
</feature>
<dbReference type="OrthoDB" id="9782658at2"/>
<gene>
    <name evidence="4" type="ordered locus">Meso_0397</name>
</gene>
<dbReference type="Pfam" id="PF07364">
    <property type="entry name" value="DUF1485"/>
    <property type="match status" value="1"/>
</dbReference>
<dbReference type="STRING" id="266779.Meso_0397"/>
<accession>Q11LC4</accession>
<dbReference type="eggNOG" id="COG5476">
    <property type="taxonomic scope" value="Bacteria"/>
</dbReference>
<feature type="domain" description="Microcystin LR degradation protein MlrC C-terminal" evidence="2">
    <location>
        <begin position="310"/>
        <end position="485"/>
    </location>
</feature>
<evidence type="ECO:0000259" key="2">
    <source>
        <dbReference type="Pfam" id="PF07171"/>
    </source>
</evidence>